<accession>A0ABV1SIM7</accession>
<dbReference type="Pfam" id="PF00561">
    <property type="entry name" value="Abhydrolase_1"/>
    <property type="match status" value="1"/>
</dbReference>
<evidence type="ECO:0000259" key="1">
    <source>
        <dbReference type="Pfam" id="PF00561"/>
    </source>
</evidence>
<dbReference type="InterPro" id="IPR000073">
    <property type="entry name" value="AB_hydrolase_1"/>
</dbReference>
<comment type="caution">
    <text evidence="2">The sequence shown here is derived from an EMBL/GenBank/DDBJ whole genome shotgun (WGS) entry which is preliminary data.</text>
</comment>
<dbReference type="PANTHER" id="PTHR43433:SF5">
    <property type="entry name" value="AB HYDROLASE-1 DOMAIN-CONTAINING PROTEIN"/>
    <property type="match status" value="1"/>
</dbReference>
<proteinExistence type="predicted"/>
<dbReference type="InterPro" id="IPR050471">
    <property type="entry name" value="AB_hydrolase"/>
</dbReference>
<dbReference type="RefSeq" id="WP_350937768.1">
    <property type="nucleotide sequence ID" value="NZ_JAYWLC010000011.1"/>
</dbReference>
<keyword evidence="3" id="KW-1185">Reference proteome</keyword>
<reference evidence="2 3" key="1">
    <citation type="submission" date="2024-06" db="EMBL/GenBank/DDBJ databases">
        <title>Thioclava kandeliae sp. nov. from a rhizosphere soil sample of Kandelia candel in a mangrove.</title>
        <authorList>
            <person name="Mu T."/>
        </authorList>
    </citation>
    <scope>NUCLEOTIDE SEQUENCE [LARGE SCALE GENOMIC DNA]</scope>
    <source>
        <strain evidence="2 3">CPCC 100088</strain>
    </source>
</reference>
<dbReference type="Gene3D" id="3.40.50.1820">
    <property type="entry name" value="alpha/beta hydrolase"/>
    <property type="match status" value="1"/>
</dbReference>
<organism evidence="2 3">
    <name type="scientific">Thioclava kandeliae</name>
    <dbReference type="NCBI Taxonomy" id="3070818"/>
    <lineage>
        <taxon>Bacteria</taxon>
        <taxon>Pseudomonadati</taxon>
        <taxon>Pseudomonadota</taxon>
        <taxon>Alphaproteobacteria</taxon>
        <taxon>Rhodobacterales</taxon>
        <taxon>Paracoccaceae</taxon>
        <taxon>Thioclava</taxon>
    </lineage>
</organism>
<dbReference type="Proteomes" id="UP001438953">
    <property type="component" value="Unassembled WGS sequence"/>
</dbReference>
<dbReference type="GO" id="GO:0016787">
    <property type="term" value="F:hydrolase activity"/>
    <property type="evidence" value="ECO:0007669"/>
    <property type="project" value="UniProtKB-KW"/>
</dbReference>
<sequence length="280" mass="30445">MTTHFFTASDGARLAYRDEGQGVPILALTGLTRNMADFDYVAPHLLAMGARLIRMDYRGRGQSDFSGAETYTVPQEGADALGLLAHLGIAKAAVLGTSRGGLIAMYLAAVAPDRLLGAALNDVGPKLEMEGLNAIFDYLGRNPAPKTYDALAARLPELMTGFANVPARRWAQEVRNQYIETGSGLQLRYDPALRDPFLKDFKGDLPEAWPFFEAFGELPLLLIRGSNSRLLSADTAARMQQLKPAMIFADVPDRAHIPFLDEPEALQALSTWVGKLAHGD</sequence>
<evidence type="ECO:0000313" key="2">
    <source>
        <dbReference type="EMBL" id="MER5172751.1"/>
    </source>
</evidence>
<dbReference type="InterPro" id="IPR029058">
    <property type="entry name" value="AB_hydrolase_fold"/>
</dbReference>
<dbReference type="SUPFAM" id="SSF53474">
    <property type="entry name" value="alpha/beta-Hydrolases"/>
    <property type="match status" value="1"/>
</dbReference>
<protein>
    <submittedName>
        <fullName evidence="2">Alpha/beta hydrolase</fullName>
    </submittedName>
</protein>
<keyword evidence="2" id="KW-0378">Hydrolase</keyword>
<name>A0ABV1SIM7_9RHOB</name>
<dbReference type="PANTHER" id="PTHR43433">
    <property type="entry name" value="HYDROLASE, ALPHA/BETA FOLD FAMILY PROTEIN"/>
    <property type="match status" value="1"/>
</dbReference>
<evidence type="ECO:0000313" key="3">
    <source>
        <dbReference type="Proteomes" id="UP001438953"/>
    </source>
</evidence>
<gene>
    <name evidence="2" type="ORF">VSX56_13300</name>
</gene>
<feature type="domain" description="AB hydrolase-1" evidence="1">
    <location>
        <begin position="24"/>
        <end position="263"/>
    </location>
</feature>
<dbReference type="EMBL" id="JAYWLC010000011">
    <property type="protein sequence ID" value="MER5172751.1"/>
    <property type="molecule type" value="Genomic_DNA"/>
</dbReference>